<feature type="region of interest" description="Disordered" evidence="1">
    <location>
        <begin position="1351"/>
        <end position="1385"/>
    </location>
</feature>
<name>A0A5N4BZ28_CAMDR</name>
<comment type="caution">
    <text evidence="2">The sequence shown here is derived from an EMBL/GenBank/DDBJ whole genome shotgun (WGS) entry which is preliminary data.</text>
</comment>
<evidence type="ECO:0000313" key="2">
    <source>
        <dbReference type="EMBL" id="KAB1251881.1"/>
    </source>
</evidence>
<organism evidence="2 3">
    <name type="scientific">Camelus dromedarius</name>
    <name type="common">Dromedary</name>
    <name type="synonym">Arabian camel</name>
    <dbReference type="NCBI Taxonomy" id="9838"/>
    <lineage>
        <taxon>Eukaryota</taxon>
        <taxon>Metazoa</taxon>
        <taxon>Chordata</taxon>
        <taxon>Craniata</taxon>
        <taxon>Vertebrata</taxon>
        <taxon>Euteleostomi</taxon>
        <taxon>Mammalia</taxon>
        <taxon>Eutheria</taxon>
        <taxon>Laurasiatheria</taxon>
        <taxon>Artiodactyla</taxon>
        <taxon>Tylopoda</taxon>
        <taxon>Camelidae</taxon>
        <taxon>Camelus</taxon>
    </lineage>
</organism>
<feature type="region of interest" description="Disordered" evidence="1">
    <location>
        <begin position="1041"/>
        <end position="1098"/>
    </location>
</feature>
<dbReference type="EMBL" id="JWIN03000071">
    <property type="protein sequence ID" value="KAB1251881.1"/>
    <property type="molecule type" value="Genomic_DNA"/>
</dbReference>
<feature type="compositionally biased region" description="Basic and acidic residues" evidence="1">
    <location>
        <begin position="523"/>
        <end position="534"/>
    </location>
</feature>
<feature type="region of interest" description="Disordered" evidence="1">
    <location>
        <begin position="47"/>
        <end position="69"/>
    </location>
</feature>
<feature type="region of interest" description="Disordered" evidence="1">
    <location>
        <begin position="513"/>
        <end position="534"/>
    </location>
</feature>
<feature type="region of interest" description="Disordered" evidence="1">
    <location>
        <begin position="1148"/>
        <end position="1173"/>
    </location>
</feature>
<dbReference type="Proteomes" id="UP000299084">
    <property type="component" value="Unassembled WGS sequence"/>
</dbReference>
<gene>
    <name evidence="2" type="ORF">Cadr_000030923</name>
</gene>
<feature type="compositionally biased region" description="Low complexity" evidence="1">
    <location>
        <begin position="1372"/>
        <end position="1385"/>
    </location>
</feature>
<evidence type="ECO:0000256" key="1">
    <source>
        <dbReference type="SAM" id="MobiDB-lite"/>
    </source>
</evidence>
<reference evidence="2 3" key="1">
    <citation type="journal article" date="2019" name="Mol. Ecol. Resour.">
        <title>Improving Illumina assemblies with Hi-C and long reads: an example with the North African dromedary.</title>
        <authorList>
            <person name="Elbers J.P."/>
            <person name="Rogers M.F."/>
            <person name="Perelman P.L."/>
            <person name="Proskuryakova A.A."/>
            <person name="Serdyukova N.A."/>
            <person name="Johnson W.E."/>
            <person name="Horin P."/>
            <person name="Corander J."/>
            <person name="Murphy D."/>
            <person name="Burger P.A."/>
        </authorList>
    </citation>
    <scope>NUCLEOTIDE SEQUENCE [LARGE SCALE GENOMIC DNA]</scope>
    <source>
        <strain evidence="2">Drom800</strain>
        <tissue evidence="2">Blood</tissue>
    </source>
</reference>
<feature type="compositionally biased region" description="Polar residues" evidence="1">
    <location>
        <begin position="1065"/>
        <end position="1087"/>
    </location>
</feature>
<feature type="region of interest" description="Disordered" evidence="1">
    <location>
        <begin position="1191"/>
        <end position="1220"/>
    </location>
</feature>
<feature type="compositionally biased region" description="Polar residues" evidence="1">
    <location>
        <begin position="1539"/>
        <end position="1549"/>
    </location>
</feature>
<feature type="compositionally biased region" description="Low complexity" evidence="1">
    <location>
        <begin position="955"/>
        <end position="967"/>
    </location>
</feature>
<proteinExistence type="predicted"/>
<feature type="region of interest" description="Disordered" evidence="1">
    <location>
        <begin position="947"/>
        <end position="970"/>
    </location>
</feature>
<sequence>MVCGEVVKDNGEFIPQAADLRFGLWGRQQGTLSMLWWHKEEISTLSPGSCPGVEPSVRGTENTATRTPKAPRVTVGTAALSTNPGPRPLTPAHHPRTCRLVPAQSWLLRTLEGLGTLLKPPGYFNFRDSTLQFCHPRPQEQKGPTLGEEGTQPFNLRLNLTASQAFTWRNELVAARAQPLKDAGVLEGPPACPRWEHAHIHRLSPLLAGGKQGGVLKPEMHLDAKWDTSVSDQAGVGRGLTSPAAFPTDPANRHSTYRAFQTTAFSVWAWLSRTEHQAGLEQLQCIQGVHRTCTAPRSPTHHILLGPRLRAGTRGPPPSELIEGEGTFLQMGPGLFPWLWLSGQVWRRKGELLQAWALPRETTGKVVGLVCDPMCWRERPRCVPGVMRIPWGVSPGQKEGRLPRTFNFRSWSFSSAAHLGLAPIPQAGEPVPDGLVTVDHPTAQYEIPHLVFGHGDPARRIWACGACQEDAGSGRLPVAGGAQVHPEAPLTLEGDDVGGDVGQLQQHAGQWCRAAPGSWGDSSNRRKADQAEKPRVPGLWREVGCVHPGPHLGSHNSVPTVRPSTLHLTLTLLRCCPAGTLLPWHPLQPRPPSVGLDYLVLPTLHGVCYLSLPAPAPEHGTSHRSWRPQKKKAERWSAVGRLAAGGSPWRPGRAWLHRMAPEPRSRSRIWGGRAMMGGHASRPSSASRPQPCLPRRPTFLSYKQSASPVLDDQGRRVGFVVAEDGFSGRRADGGLTPHRNSGPHCLFLATPGQGWGGPATPGGLTTSPPPLSHAKWPQVTGQRPLQKHTSLIPRVAQLPGAGLKVHLGVISCPSSSTQASELTRSRSLPAFPGTCIRQEGRDSDWGWEVGPSKHHLWAQPPGGTCLLPGLDLVSAGWFPEPEPRMTSRHPTQGPGPTWGPHPPVWMQPVRGGVEHVLPEGVPPECAGPPSHLLIEALHRAATDNSVPKTRAWNNSRSPQPSQPVSSQAGPMREAVLGAADNTYRRGGGRRIRWHHPHPGCRGGQPAARHGVALKVLRAASGSARQDRATPVCWVGRRPSTQVKAPDRWSDPNSARGVHSRGGRTCLSSRVRTSRSGAPSASMTQDGHTPSKVAGMVPQGFPYNQAQGHRVSAPTPSTTASHSSVSCALVLQYKRVCEDRLAPTATCRQHHAWPRHRPPASQVDPLPHTQEENEGGWTQGLQILMACQVKAQSRTASGLEHNRPRPPPTGGASTSPSSPLPPWVRLKLEVTVAYVPRGTPHGVFLPGPLSLPSSLAAPLESLAEPPGASCVEDSLPVNKSTARKEPSLPSRTQAEDAPLSLGWGTAHSTRALMVPLAPDTAATKVQGEEKPGGRDPALWGCACSPATLHPGGPSADPAGLATTQGSRAWGPEPASWSLSSPGGGSSLSWAETAGAAPLPLRLATPHLSRAAAMIHDMGHLGIMNGCSEHLFRNKPAHPRPRSAHLRNTSGPWVRTVGVGGLLGTRRGTVEKLAASCRGADCSWADKGKANFGASSIQAEIQMGQTTTKKTSQKLNGDIQKLPQLVLIRPHMFWATHSKAVTSTPTDTGSEQAGKCPENQPLS</sequence>
<protein>
    <submittedName>
        <fullName evidence="2">Uncharacterized protein</fullName>
    </submittedName>
</protein>
<feature type="region of interest" description="Disordered" evidence="1">
    <location>
        <begin position="1539"/>
        <end position="1561"/>
    </location>
</feature>
<feature type="compositionally biased region" description="Basic residues" evidence="1">
    <location>
        <begin position="1148"/>
        <end position="1157"/>
    </location>
</feature>
<feature type="region of interest" description="Disordered" evidence="1">
    <location>
        <begin position="1260"/>
        <end position="1299"/>
    </location>
</feature>
<accession>A0A5N4BZ28</accession>
<keyword evidence="3" id="KW-1185">Reference proteome</keyword>
<evidence type="ECO:0000313" key="3">
    <source>
        <dbReference type="Proteomes" id="UP000299084"/>
    </source>
</evidence>